<accession>A0A640TGH1</accession>
<protein>
    <submittedName>
        <fullName evidence="1">Uncharacterized protein</fullName>
    </submittedName>
</protein>
<dbReference type="Proteomes" id="UP000429552">
    <property type="component" value="Unassembled WGS sequence"/>
</dbReference>
<organism evidence="1 2">
    <name type="scientific">Streptomyces nigrescens</name>
    <dbReference type="NCBI Taxonomy" id="1920"/>
    <lineage>
        <taxon>Bacteria</taxon>
        <taxon>Bacillati</taxon>
        <taxon>Actinomycetota</taxon>
        <taxon>Actinomycetes</taxon>
        <taxon>Kitasatosporales</taxon>
        <taxon>Streptomycetaceae</taxon>
        <taxon>Streptomyces</taxon>
    </lineage>
</organism>
<dbReference type="EMBL" id="BLIP01000001">
    <property type="protein sequence ID" value="GFE22498.1"/>
    <property type="molecule type" value="Genomic_DNA"/>
</dbReference>
<evidence type="ECO:0000313" key="2">
    <source>
        <dbReference type="Proteomes" id="UP000429552"/>
    </source>
</evidence>
<gene>
    <name evidence="1" type="ORF">Sliba_29510</name>
</gene>
<sequence>MPVQVAAEEAEFGAQRLGEGAGELVPGGGTGGADISGHHVVHLWKVTGPDGATVLRSTKVQPVRGRKSRPLGAWTVYATGMQ</sequence>
<reference evidence="1 2" key="1">
    <citation type="submission" date="2019-12" db="EMBL/GenBank/DDBJ databases">
        <title>Whole genome shotgun sequence of Streptomyces libani subsp. libani NBRC 13452.</title>
        <authorList>
            <person name="Ichikawa N."/>
            <person name="Kimura A."/>
            <person name="Kitahashi Y."/>
            <person name="Komaki H."/>
            <person name="Tamura T."/>
        </authorList>
    </citation>
    <scope>NUCLEOTIDE SEQUENCE [LARGE SCALE GENOMIC DNA]</scope>
    <source>
        <strain evidence="1 2">NBRC 13452</strain>
    </source>
</reference>
<proteinExistence type="predicted"/>
<comment type="caution">
    <text evidence="1">The sequence shown here is derived from an EMBL/GenBank/DDBJ whole genome shotgun (WGS) entry which is preliminary data.</text>
</comment>
<name>A0A640TGH1_STRNI</name>
<dbReference type="AlphaFoldDB" id="A0A640TGH1"/>
<evidence type="ECO:0000313" key="1">
    <source>
        <dbReference type="EMBL" id="GFE22498.1"/>
    </source>
</evidence>